<accession>A0A2G2ZNT4</accession>
<sequence>MGDRTLCEQLTMDISSLQQSFIEVVDEEGAGKMAESIARGVVKSKILPASHIRISHSGSTYRTAFESIGVTIFDNNTQLILDNMIFKRVEIESSSSKGTGEVARLHAPLYELALQTLSQFGAEYDEHGEEEYFKRDDVNANSPSTEELVKAFSIDCYPMRMQYDAATDLTSDFMVNSAMEKSFDAFRKILPEQKLDAYFRDIFFGKYLDLPEDNNTRF</sequence>
<gene>
    <name evidence="1" type="ORF">T459_12092</name>
</gene>
<comment type="caution">
    <text evidence="1">The sequence shown here is derived from an EMBL/GenBank/DDBJ whole genome shotgun (WGS) entry which is preliminary data.</text>
</comment>
<dbReference type="Gramene" id="PHT83649">
    <property type="protein sequence ID" value="PHT83649"/>
    <property type="gene ID" value="T459_12092"/>
</dbReference>
<dbReference type="EMBL" id="AYRZ02000004">
    <property type="protein sequence ID" value="PHT83649.1"/>
    <property type="molecule type" value="Genomic_DNA"/>
</dbReference>
<dbReference type="GO" id="GO:0004735">
    <property type="term" value="F:pyrroline-5-carboxylate reductase activity"/>
    <property type="evidence" value="ECO:0000318"/>
    <property type="project" value="GO_Central"/>
</dbReference>
<evidence type="ECO:0000313" key="2">
    <source>
        <dbReference type="Proteomes" id="UP000222542"/>
    </source>
</evidence>
<dbReference type="Gene3D" id="3.40.50.720">
    <property type="entry name" value="NAD(P)-binding Rossmann-like Domain"/>
    <property type="match status" value="1"/>
</dbReference>
<dbReference type="STRING" id="4072.A0A2G2ZNT4"/>
<dbReference type="Proteomes" id="UP000222542">
    <property type="component" value="Unassembled WGS sequence"/>
</dbReference>
<evidence type="ECO:0000313" key="1">
    <source>
        <dbReference type="EMBL" id="PHT83649.1"/>
    </source>
</evidence>
<reference evidence="1 2" key="1">
    <citation type="journal article" date="2014" name="Nat. Genet.">
        <title>Genome sequence of the hot pepper provides insights into the evolution of pungency in Capsicum species.</title>
        <authorList>
            <person name="Kim S."/>
            <person name="Park M."/>
            <person name="Yeom S.I."/>
            <person name="Kim Y.M."/>
            <person name="Lee J.M."/>
            <person name="Lee H.A."/>
            <person name="Seo E."/>
            <person name="Choi J."/>
            <person name="Cheong K."/>
            <person name="Kim K.T."/>
            <person name="Jung K."/>
            <person name="Lee G.W."/>
            <person name="Oh S.K."/>
            <person name="Bae C."/>
            <person name="Kim S.B."/>
            <person name="Lee H.Y."/>
            <person name="Kim S.Y."/>
            <person name="Kim M.S."/>
            <person name="Kang B.C."/>
            <person name="Jo Y.D."/>
            <person name="Yang H.B."/>
            <person name="Jeong H.J."/>
            <person name="Kang W.H."/>
            <person name="Kwon J.K."/>
            <person name="Shin C."/>
            <person name="Lim J.Y."/>
            <person name="Park J.H."/>
            <person name="Huh J.H."/>
            <person name="Kim J.S."/>
            <person name="Kim B.D."/>
            <person name="Cohen O."/>
            <person name="Paran I."/>
            <person name="Suh M.C."/>
            <person name="Lee S.B."/>
            <person name="Kim Y.K."/>
            <person name="Shin Y."/>
            <person name="Noh S.J."/>
            <person name="Park J."/>
            <person name="Seo Y.S."/>
            <person name="Kwon S.Y."/>
            <person name="Kim H.A."/>
            <person name="Park J.M."/>
            <person name="Kim H.J."/>
            <person name="Choi S.B."/>
            <person name="Bosland P.W."/>
            <person name="Reeves G."/>
            <person name="Jo S.H."/>
            <person name="Lee B.W."/>
            <person name="Cho H.T."/>
            <person name="Choi H.S."/>
            <person name="Lee M.S."/>
            <person name="Yu Y."/>
            <person name="Do Choi Y."/>
            <person name="Park B.S."/>
            <person name="van Deynze A."/>
            <person name="Ashrafi H."/>
            <person name="Hill T."/>
            <person name="Kim W.T."/>
            <person name="Pai H.S."/>
            <person name="Ahn H.K."/>
            <person name="Yeam I."/>
            <person name="Giovannoni J.J."/>
            <person name="Rose J.K."/>
            <person name="Sorensen I."/>
            <person name="Lee S.J."/>
            <person name="Kim R.W."/>
            <person name="Choi I.Y."/>
            <person name="Choi B.S."/>
            <person name="Lim J.S."/>
            <person name="Lee Y.H."/>
            <person name="Choi D."/>
        </authorList>
    </citation>
    <scope>NUCLEOTIDE SEQUENCE [LARGE SCALE GENOMIC DNA]</scope>
    <source>
        <strain evidence="2">cv. CM334</strain>
    </source>
</reference>
<proteinExistence type="predicted"/>
<keyword evidence="2" id="KW-1185">Reference proteome</keyword>
<dbReference type="GO" id="GO:0055129">
    <property type="term" value="P:L-proline biosynthetic process"/>
    <property type="evidence" value="ECO:0000318"/>
    <property type="project" value="GO_Central"/>
</dbReference>
<protein>
    <submittedName>
        <fullName evidence="1">Uncharacterized protein</fullName>
    </submittedName>
</protein>
<organism evidence="1 2">
    <name type="scientific">Capsicum annuum</name>
    <name type="common">Capsicum pepper</name>
    <dbReference type="NCBI Taxonomy" id="4072"/>
    <lineage>
        <taxon>Eukaryota</taxon>
        <taxon>Viridiplantae</taxon>
        <taxon>Streptophyta</taxon>
        <taxon>Embryophyta</taxon>
        <taxon>Tracheophyta</taxon>
        <taxon>Spermatophyta</taxon>
        <taxon>Magnoliopsida</taxon>
        <taxon>eudicotyledons</taxon>
        <taxon>Gunneridae</taxon>
        <taxon>Pentapetalae</taxon>
        <taxon>asterids</taxon>
        <taxon>lamiids</taxon>
        <taxon>Solanales</taxon>
        <taxon>Solanaceae</taxon>
        <taxon>Solanoideae</taxon>
        <taxon>Capsiceae</taxon>
        <taxon>Capsicum</taxon>
    </lineage>
</organism>
<dbReference type="AlphaFoldDB" id="A0A2G2ZNT4"/>
<reference evidence="1 2" key="2">
    <citation type="journal article" date="2017" name="Genome Biol.">
        <title>New reference genome sequences of hot pepper reveal the massive evolution of plant disease-resistance genes by retroduplication.</title>
        <authorList>
            <person name="Kim S."/>
            <person name="Park J."/>
            <person name="Yeom S.I."/>
            <person name="Kim Y.M."/>
            <person name="Seo E."/>
            <person name="Kim K.T."/>
            <person name="Kim M.S."/>
            <person name="Lee J.M."/>
            <person name="Cheong K."/>
            <person name="Shin H.S."/>
            <person name="Kim S.B."/>
            <person name="Han K."/>
            <person name="Lee J."/>
            <person name="Park M."/>
            <person name="Lee H.A."/>
            <person name="Lee H.Y."/>
            <person name="Lee Y."/>
            <person name="Oh S."/>
            <person name="Lee J.H."/>
            <person name="Choi E."/>
            <person name="Choi E."/>
            <person name="Lee S.E."/>
            <person name="Jeon J."/>
            <person name="Kim H."/>
            <person name="Choi G."/>
            <person name="Song H."/>
            <person name="Lee J."/>
            <person name="Lee S.C."/>
            <person name="Kwon J.K."/>
            <person name="Lee H.Y."/>
            <person name="Koo N."/>
            <person name="Hong Y."/>
            <person name="Kim R.W."/>
            <person name="Kang W.H."/>
            <person name="Huh J.H."/>
            <person name="Kang B.C."/>
            <person name="Yang T.J."/>
            <person name="Lee Y.H."/>
            <person name="Bennetzen J.L."/>
            <person name="Choi D."/>
        </authorList>
    </citation>
    <scope>NUCLEOTIDE SEQUENCE [LARGE SCALE GENOMIC DNA]</scope>
    <source>
        <strain evidence="2">cv. CM334</strain>
    </source>
</reference>
<name>A0A2G2ZNT4_CAPAN</name>